<dbReference type="CDD" id="cd00834">
    <property type="entry name" value="KAS_I_II"/>
    <property type="match status" value="1"/>
</dbReference>
<dbReference type="AlphaFoldDB" id="E0S2N9"/>
<evidence type="ECO:0000313" key="19">
    <source>
        <dbReference type="Proteomes" id="UP000001299"/>
    </source>
</evidence>
<dbReference type="SUPFAM" id="SSF53901">
    <property type="entry name" value="Thiolase-like"/>
    <property type="match status" value="2"/>
</dbReference>
<keyword evidence="5 14" id="KW-0444">Lipid biosynthesis</keyword>
<evidence type="ECO:0000256" key="6">
    <source>
        <dbReference type="ARBA" id="ARBA00022679"/>
    </source>
</evidence>
<dbReference type="RefSeq" id="WP_013280660.1">
    <property type="nucleotide sequence ID" value="NC_014387.1"/>
</dbReference>
<dbReference type="Proteomes" id="UP000001299">
    <property type="component" value="Chromosome 1"/>
</dbReference>
<dbReference type="GO" id="GO:0004315">
    <property type="term" value="F:3-oxoacyl-[acyl-carrier-protein] synthase activity"/>
    <property type="evidence" value="ECO:0007669"/>
    <property type="project" value="UniProtKB-UniRule"/>
</dbReference>
<dbReference type="STRING" id="515622.bpr_I1268"/>
<accession>E0S2N9</accession>
<keyword evidence="8" id="KW-0443">Lipid metabolism</keyword>
<evidence type="ECO:0000256" key="13">
    <source>
        <dbReference type="ARBA" id="ARBA00047659"/>
    </source>
</evidence>
<evidence type="ECO:0000256" key="4">
    <source>
        <dbReference type="ARBA" id="ARBA00014657"/>
    </source>
</evidence>
<evidence type="ECO:0000256" key="16">
    <source>
        <dbReference type="RuleBase" id="RU003694"/>
    </source>
</evidence>
<evidence type="ECO:0000256" key="10">
    <source>
        <dbReference type="ARBA" id="ARBA00023315"/>
    </source>
</evidence>
<dbReference type="InterPro" id="IPR014031">
    <property type="entry name" value="Ketoacyl_synth_C"/>
</dbReference>
<dbReference type="NCBIfam" id="TIGR03150">
    <property type="entry name" value="fabF"/>
    <property type="match status" value="1"/>
</dbReference>
<comment type="pathway">
    <text evidence="1 14">Lipid metabolism; fatty acid biosynthesis.</text>
</comment>
<evidence type="ECO:0000313" key="18">
    <source>
        <dbReference type="EMBL" id="ADL34006.1"/>
    </source>
</evidence>
<comment type="function">
    <text evidence="11 14">Involved in the type II fatty acid elongation cycle. Catalyzes the elongation of a wide range of acyl-ACP by the addition of two carbons from malonyl-ACP to an acyl acceptor. Can efficiently catalyze the conversion of palmitoleoyl-ACP (cis-hexadec-9-enoyl-ACP) to cis-vaccenoyl-ACP (cis-octadec-11-enoyl-ACP), an essential step in the thermal regulation of fatty acid composition.</text>
</comment>
<dbReference type="eggNOG" id="COG0304">
    <property type="taxonomic scope" value="Bacteria"/>
</dbReference>
<dbReference type="Pfam" id="PF00109">
    <property type="entry name" value="ketoacyl-synt"/>
    <property type="match status" value="1"/>
</dbReference>
<dbReference type="PANTHER" id="PTHR11712:SF336">
    <property type="entry name" value="3-OXOACYL-[ACYL-CARRIER-PROTEIN] SYNTHASE, MITOCHONDRIAL"/>
    <property type="match status" value="1"/>
</dbReference>
<evidence type="ECO:0000256" key="5">
    <source>
        <dbReference type="ARBA" id="ARBA00022516"/>
    </source>
</evidence>
<dbReference type="InterPro" id="IPR017568">
    <property type="entry name" value="3-oxoacyl-ACP_synth-2"/>
</dbReference>
<sequence>MFRVVVTGLGVITPVGNDIETFWDSLKNGKCGIGKIERFDASRLKVSLDAEVKDFEPKKYYETVQEIRKSDLFMQYAMGAARQAVEQSGILESDLDKERFGVYVGTGIGGINTTIKENNKLNDKGPDFVSPFFVPMMISNMAAGAISIKFEAKGPTLPVVTACATSTHTIGEAFRAIKHGYADVIIAGGAEASINELSMAGFVNCQALNLSDNPEEGSLPFDKRRGGFVMGEGAGMLILEEYEHAKKRGAVILAEVTGYGNTSDAYHITAPDPEGAGACRAIKAAATESGIKDKDHLYINAHGTGTHLNDAMETKAIKKVFGEKAYDIHISSTKSMTGHMMGATGAVEAIASVLALKNGVVPPTINYREKDEECDLNYTPNTAVETDLDYALSTSLGFGGHNACIAFKKYDRNE</sequence>
<dbReference type="UniPathway" id="UPA00094"/>
<dbReference type="HOGENOM" id="CLU_000022_69_2_9"/>
<dbReference type="NCBIfam" id="NF005589">
    <property type="entry name" value="PRK07314.1"/>
    <property type="match status" value="1"/>
</dbReference>
<evidence type="ECO:0000256" key="15">
    <source>
        <dbReference type="PIRSR" id="PIRSR000447-1"/>
    </source>
</evidence>
<evidence type="ECO:0000256" key="3">
    <source>
        <dbReference type="ARBA" id="ARBA00012356"/>
    </source>
</evidence>
<dbReference type="EMBL" id="CP001810">
    <property type="protein sequence ID" value="ADL34006.1"/>
    <property type="molecule type" value="Genomic_DNA"/>
</dbReference>
<keyword evidence="9 14" id="KW-0275">Fatty acid biosynthesis</keyword>
<feature type="domain" description="Ketosynthase family 3 (KS3)" evidence="17">
    <location>
        <begin position="1"/>
        <end position="409"/>
    </location>
</feature>
<dbReference type="InterPro" id="IPR000794">
    <property type="entry name" value="Beta-ketoacyl_synthase"/>
</dbReference>
<dbReference type="PROSITE" id="PS52004">
    <property type="entry name" value="KS3_2"/>
    <property type="match status" value="1"/>
</dbReference>
<evidence type="ECO:0000256" key="14">
    <source>
        <dbReference type="PIRNR" id="PIRNR000447"/>
    </source>
</evidence>
<dbReference type="GO" id="GO:0006633">
    <property type="term" value="P:fatty acid biosynthetic process"/>
    <property type="evidence" value="ECO:0007669"/>
    <property type="project" value="UniProtKB-UniRule"/>
</dbReference>
<dbReference type="SMART" id="SM00825">
    <property type="entry name" value="PKS_KS"/>
    <property type="match status" value="1"/>
</dbReference>
<evidence type="ECO:0000256" key="7">
    <source>
        <dbReference type="ARBA" id="ARBA00022832"/>
    </source>
</evidence>
<feature type="active site" description="For beta-ketoacyl synthase activity" evidence="15">
    <location>
        <position position="163"/>
    </location>
</feature>
<protein>
    <recommendedName>
        <fullName evidence="4 14">3-oxoacyl-[acyl-carrier-protein] synthase 2</fullName>
        <ecNumber evidence="3 14">2.3.1.179</ecNumber>
    </recommendedName>
</protein>
<evidence type="ECO:0000256" key="8">
    <source>
        <dbReference type="ARBA" id="ARBA00023098"/>
    </source>
</evidence>
<evidence type="ECO:0000259" key="17">
    <source>
        <dbReference type="PROSITE" id="PS52004"/>
    </source>
</evidence>
<reference evidence="18 19" key="1">
    <citation type="journal article" date="2010" name="PLoS ONE">
        <title>The glycobiome of the rumen bacterium Butyrivibrio proteoclasticus B316(T) highlights adaptation to a polysaccharide-rich environment.</title>
        <authorList>
            <person name="Kelly W.J."/>
            <person name="Leahy S.C."/>
            <person name="Altermann E."/>
            <person name="Yeoman C.J."/>
            <person name="Dunne J.C."/>
            <person name="Kong Z."/>
            <person name="Pacheco D.M."/>
            <person name="Li D."/>
            <person name="Noel S.J."/>
            <person name="Moon C.D."/>
            <person name="Cookson A.L."/>
            <person name="Attwood G.T."/>
        </authorList>
    </citation>
    <scope>NUCLEOTIDE SEQUENCE [LARGE SCALE GENOMIC DNA]</scope>
    <source>
        <strain evidence="19">ATCC 51982 / DSM 14932 / B316</strain>
    </source>
</reference>
<keyword evidence="10 14" id="KW-0012">Acyltransferase</keyword>
<dbReference type="InterPro" id="IPR018201">
    <property type="entry name" value="Ketoacyl_synth_AS"/>
</dbReference>
<keyword evidence="7" id="KW-0276">Fatty acid metabolism</keyword>
<dbReference type="KEGG" id="bpb:bpr_I1268"/>
<dbReference type="EC" id="2.3.1.179" evidence="3 14"/>
<keyword evidence="19" id="KW-1185">Reference proteome</keyword>
<comment type="catalytic activity">
    <reaction evidence="12 14">
        <text>(9Z)-hexadecenoyl-[ACP] + malonyl-[ACP] + H(+) = 3-oxo-(11Z)-octadecenoyl-[ACP] + holo-[ACP] + CO2</text>
        <dbReference type="Rhea" id="RHEA:55040"/>
        <dbReference type="Rhea" id="RHEA-COMP:9623"/>
        <dbReference type="Rhea" id="RHEA-COMP:9685"/>
        <dbReference type="Rhea" id="RHEA-COMP:10800"/>
        <dbReference type="Rhea" id="RHEA-COMP:14074"/>
        <dbReference type="ChEBI" id="CHEBI:15378"/>
        <dbReference type="ChEBI" id="CHEBI:16526"/>
        <dbReference type="ChEBI" id="CHEBI:64479"/>
        <dbReference type="ChEBI" id="CHEBI:78449"/>
        <dbReference type="ChEBI" id="CHEBI:83989"/>
        <dbReference type="ChEBI" id="CHEBI:138538"/>
        <dbReference type="EC" id="2.3.1.179"/>
    </reaction>
</comment>
<comment type="catalytic activity">
    <reaction evidence="13 14">
        <text>a fatty acyl-[ACP] + malonyl-[ACP] + H(+) = a 3-oxoacyl-[ACP] + holo-[ACP] + CO2</text>
        <dbReference type="Rhea" id="RHEA:22836"/>
        <dbReference type="Rhea" id="RHEA-COMP:9623"/>
        <dbReference type="Rhea" id="RHEA-COMP:9685"/>
        <dbReference type="Rhea" id="RHEA-COMP:9916"/>
        <dbReference type="Rhea" id="RHEA-COMP:14125"/>
        <dbReference type="ChEBI" id="CHEBI:15378"/>
        <dbReference type="ChEBI" id="CHEBI:16526"/>
        <dbReference type="ChEBI" id="CHEBI:64479"/>
        <dbReference type="ChEBI" id="CHEBI:78449"/>
        <dbReference type="ChEBI" id="CHEBI:78776"/>
        <dbReference type="ChEBI" id="CHEBI:138651"/>
    </reaction>
</comment>
<dbReference type="InterPro" id="IPR020841">
    <property type="entry name" value="PKS_Beta-ketoAc_synthase_dom"/>
</dbReference>
<comment type="similarity">
    <text evidence="2 14 16">Belongs to the thiolase-like superfamily. Beta-ketoacyl-ACP synthases family.</text>
</comment>
<dbReference type="PROSITE" id="PS00606">
    <property type="entry name" value="KS3_1"/>
    <property type="match status" value="1"/>
</dbReference>
<evidence type="ECO:0000256" key="11">
    <source>
        <dbReference type="ARBA" id="ARBA00024006"/>
    </source>
</evidence>
<evidence type="ECO:0000256" key="9">
    <source>
        <dbReference type="ARBA" id="ARBA00023160"/>
    </source>
</evidence>
<dbReference type="InterPro" id="IPR014030">
    <property type="entry name" value="Ketoacyl_synth_N"/>
</dbReference>
<dbReference type="InterPro" id="IPR016039">
    <property type="entry name" value="Thiolase-like"/>
</dbReference>
<organism evidence="18 19">
    <name type="scientific">Butyrivibrio proteoclasticus (strain ATCC 51982 / DSM 14932 / B316)</name>
    <name type="common">Clostridium proteoclasticum</name>
    <dbReference type="NCBI Taxonomy" id="515622"/>
    <lineage>
        <taxon>Bacteria</taxon>
        <taxon>Bacillati</taxon>
        <taxon>Bacillota</taxon>
        <taxon>Clostridia</taxon>
        <taxon>Lachnospirales</taxon>
        <taxon>Lachnospiraceae</taxon>
        <taxon>Butyrivibrio</taxon>
    </lineage>
</organism>
<evidence type="ECO:0000256" key="12">
    <source>
        <dbReference type="ARBA" id="ARBA00047318"/>
    </source>
</evidence>
<proteinExistence type="inferred from homology"/>
<dbReference type="PIRSF" id="PIRSF000447">
    <property type="entry name" value="KAS_II"/>
    <property type="match status" value="1"/>
</dbReference>
<evidence type="ECO:0000256" key="2">
    <source>
        <dbReference type="ARBA" id="ARBA00008467"/>
    </source>
</evidence>
<dbReference type="Gene3D" id="3.40.47.10">
    <property type="match status" value="1"/>
</dbReference>
<gene>
    <name evidence="18" type="primary">fabF</name>
    <name evidence="18" type="ordered locus">bpr_I1268</name>
</gene>
<dbReference type="Pfam" id="PF02801">
    <property type="entry name" value="Ketoacyl-synt_C"/>
    <property type="match status" value="1"/>
</dbReference>
<evidence type="ECO:0000256" key="1">
    <source>
        <dbReference type="ARBA" id="ARBA00005194"/>
    </source>
</evidence>
<name>E0S2N9_BUTPB</name>
<dbReference type="PANTHER" id="PTHR11712">
    <property type="entry name" value="POLYKETIDE SYNTHASE-RELATED"/>
    <property type="match status" value="1"/>
</dbReference>
<dbReference type="FunFam" id="3.40.47.10:FF:000009">
    <property type="entry name" value="3-oxoacyl-[acyl-carrier-protein] synthase 2"/>
    <property type="match status" value="1"/>
</dbReference>
<keyword evidence="6 14" id="KW-0808">Transferase</keyword>